<dbReference type="PANTHER" id="PTHR30572:SF18">
    <property type="entry name" value="ABC-TYPE MACROLIDE FAMILY EXPORT SYSTEM PERMEASE COMPONENT 2"/>
    <property type="match status" value="1"/>
</dbReference>
<dbReference type="GO" id="GO:0005886">
    <property type="term" value="C:plasma membrane"/>
    <property type="evidence" value="ECO:0007669"/>
    <property type="project" value="UniProtKB-SubCell"/>
</dbReference>
<feature type="transmembrane region" description="Helical" evidence="6">
    <location>
        <begin position="329"/>
        <end position="355"/>
    </location>
</feature>
<dbReference type="Pfam" id="PF12704">
    <property type="entry name" value="MacB_PCD"/>
    <property type="match status" value="2"/>
</dbReference>
<keyword evidence="3 6" id="KW-0812">Transmembrane</keyword>
<evidence type="ECO:0000256" key="6">
    <source>
        <dbReference type="SAM" id="Phobius"/>
    </source>
</evidence>
<evidence type="ECO:0000313" key="9">
    <source>
        <dbReference type="EMBL" id="GGE22228.1"/>
    </source>
</evidence>
<feature type="transmembrane region" description="Helical" evidence="6">
    <location>
        <begin position="425"/>
        <end position="445"/>
    </location>
</feature>
<proteinExistence type="predicted"/>
<feature type="domain" description="MacB-like periplasmic core" evidence="8">
    <location>
        <begin position="22"/>
        <end position="246"/>
    </location>
</feature>
<dbReference type="RefSeq" id="WP_182499286.1">
    <property type="nucleotide sequence ID" value="NZ_BMKM01000004.1"/>
</dbReference>
<name>A0A8H9FZ12_9SPHI</name>
<dbReference type="EMBL" id="BMKM01000004">
    <property type="protein sequence ID" value="GGE22228.1"/>
    <property type="molecule type" value="Genomic_DNA"/>
</dbReference>
<feature type="transmembrane region" description="Helical" evidence="6">
    <location>
        <begin position="285"/>
        <end position="306"/>
    </location>
</feature>
<comment type="subcellular location">
    <subcellularLocation>
        <location evidence="1">Cell membrane</location>
        <topology evidence="1">Multi-pass membrane protein</topology>
    </subcellularLocation>
</comment>
<evidence type="ECO:0000259" key="8">
    <source>
        <dbReference type="Pfam" id="PF12704"/>
    </source>
</evidence>
<dbReference type="GO" id="GO:0022857">
    <property type="term" value="F:transmembrane transporter activity"/>
    <property type="evidence" value="ECO:0007669"/>
    <property type="project" value="TreeGrafter"/>
</dbReference>
<feature type="transmembrane region" description="Helical" evidence="6">
    <location>
        <begin position="21"/>
        <end position="42"/>
    </location>
</feature>
<feature type="transmembrane region" description="Helical" evidence="6">
    <location>
        <begin position="375"/>
        <end position="398"/>
    </location>
</feature>
<feature type="transmembrane region" description="Helical" evidence="6">
    <location>
        <begin position="730"/>
        <end position="747"/>
    </location>
</feature>
<keyword evidence="2" id="KW-1003">Cell membrane</keyword>
<gene>
    <name evidence="9" type="ORF">GCM10011516_19890</name>
</gene>
<evidence type="ECO:0000256" key="5">
    <source>
        <dbReference type="ARBA" id="ARBA00023136"/>
    </source>
</evidence>
<dbReference type="AlphaFoldDB" id="A0A8H9FZ12"/>
<feature type="transmembrane region" description="Helical" evidence="6">
    <location>
        <begin position="680"/>
        <end position="704"/>
    </location>
</feature>
<evidence type="ECO:0000256" key="4">
    <source>
        <dbReference type="ARBA" id="ARBA00022989"/>
    </source>
</evidence>
<keyword evidence="5 6" id="KW-0472">Membrane</keyword>
<sequence length="801" mass="91205">MNWSYIKIAWRNISKKKLQNIINLIGLICGITFIMIVGAYIWDAKQVNAHLRNKDQQYLLQSTYKKEGLGIELTTLGALPKALAEEYPQLVKNYYRIDGLTCIVSNGSDKFEESASLGDPTFLAMFGFELHAGDVNTALVDPFSLVITEAAAIKYFGRIDALGEQLSIRNFKGEKHDFKVTGIIKPNYRNSVQELTPGLKGDFFLPIASEKYFGRELDSWENPYIVGFVELEKNVSLDQLKAAIKTLVGKHTDQVFSDNYSPDLKPLKTYYLESNNGAIQKMIDILLYISGFILLMAIINFINFNLGQNISRLKEIGIRKIMGARSNQIASLLLTEYVILLVLILLICFPLYVFAKPLFENIFMRKLPQITELPYYFYLGIFLFSILIGLISGFYPAIKLSRNSLLNSVKLQFDKVKNKQSLRKTLLFLQFTTAIIILTSTIIVARQIHLFVNSDLGYNKDYILTVQTTRDWSPEGVRKTQTIQQELGKLNEVEEISLSYETPNNIVGKAEIALMDKSDEPINSQMIISDSKFAETYQIPMLAGSFFSSDLVDSMAPKEVVMNRKAMNVLGIQHADDVIGRNLKFNGTPDPVRVVGITENFIPNSMHSPNTAIIWLNVSQNNLYRYFNIRMKPGSISSSIDNIEKKWHFLMPEAPFEYHFMEENIRKMYETELQLYRASISATVITLIIVCLGILGLVSLSITARSKEVGMRKILGAKLSDLLILFSKEYYLLFFTSILVAVPISFLMMKKWLYNYEFRIEISAWNFLLPILILLTLLAGIILFVLYKKGRGNPIHRLKED</sequence>
<dbReference type="InterPro" id="IPR003838">
    <property type="entry name" value="ABC3_permease_C"/>
</dbReference>
<dbReference type="Proteomes" id="UP000614460">
    <property type="component" value="Unassembled WGS sequence"/>
</dbReference>
<evidence type="ECO:0000256" key="3">
    <source>
        <dbReference type="ARBA" id="ARBA00022692"/>
    </source>
</evidence>
<accession>A0A8H9FZ12</accession>
<feature type="transmembrane region" description="Helical" evidence="6">
    <location>
        <begin position="767"/>
        <end position="787"/>
    </location>
</feature>
<keyword evidence="4 6" id="KW-1133">Transmembrane helix</keyword>
<evidence type="ECO:0000256" key="2">
    <source>
        <dbReference type="ARBA" id="ARBA00022475"/>
    </source>
</evidence>
<dbReference type="PANTHER" id="PTHR30572">
    <property type="entry name" value="MEMBRANE COMPONENT OF TRANSPORTER-RELATED"/>
    <property type="match status" value="1"/>
</dbReference>
<evidence type="ECO:0000313" key="10">
    <source>
        <dbReference type="Proteomes" id="UP000614460"/>
    </source>
</evidence>
<dbReference type="InterPro" id="IPR025857">
    <property type="entry name" value="MacB_PCD"/>
</dbReference>
<protein>
    <submittedName>
        <fullName evidence="9">ABC transporter permease</fullName>
    </submittedName>
</protein>
<keyword evidence="10" id="KW-1185">Reference proteome</keyword>
<feature type="domain" description="ABC3 transporter permease C-terminal" evidence="7">
    <location>
        <begin position="289"/>
        <end position="403"/>
    </location>
</feature>
<dbReference type="Pfam" id="PF02687">
    <property type="entry name" value="FtsX"/>
    <property type="match status" value="2"/>
</dbReference>
<dbReference type="InterPro" id="IPR050250">
    <property type="entry name" value="Macrolide_Exporter_MacB"/>
</dbReference>
<reference evidence="9" key="2">
    <citation type="submission" date="2020-09" db="EMBL/GenBank/DDBJ databases">
        <authorList>
            <person name="Sun Q."/>
            <person name="Zhou Y."/>
        </authorList>
    </citation>
    <scope>NUCLEOTIDE SEQUENCE</scope>
    <source>
        <strain evidence="9">CGMCC 1.15966</strain>
    </source>
</reference>
<reference evidence="9" key="1">
    <citation type="journal article" date="2014" name="Int. J. Syst. Evol. Microbiol.">
        <title>Complete genome sequence of Corynebacterium casei LMG S-19264T (=DSM 44701T), isolated from a smear-ripened cheese.</title>
        <authorList>
            <consortium name="US DOE Joint Genome Institute (JGI-PGF)"/>
            <person name="Walter F."/>
            <person name="Albersmeier A."/>
            <person name="Kalinowski J."/>
            <person name="Ruckert C."/>
        </authorList>
    </citation>
    <scope>NUCLEOTIDE SEQUENCE</scope>
    <source>
        <strain evidence="9">CGMCC 1.15966</strain>
    </source>
</reference>
<feature type="domain" description="MacB-like periplasmic core" evidence="8">
    <location>
        <begin position="440"/>
        <end position="634"/>
    </location>
</feature>
<feature type="domain" description="ABC3 transporter permease C-terminal" evidence="7">
    <location>
        <begin position="681"/>
        <end position="787"/>
    </location>
</feature>
<comment type="caution">
    <text evidence="9">The sequence shown here is derived from an EMBL/GenBank/DDBJ whole genome shotgun (WGS) entry which is preliminary data.</text>
</comment>
<organism evidence="9 10">
    <name type="scientific">Sphingobacterium cellulitidis</name>
    <dbReference type="NCBI Taxonomy" id="1768011"/>
    <lineage>
        <taxon>Bacteria</taxon>
        <taxon>Pseudomonadati</taxon>
        <taxon>Bacteroidota</taxon>
        <taxon>Sphingobacteriia</taxon>
        <taxon>Sphingobacteriales</taxon>
        <taxon>Sphingobacteriaceae</taxon>
        <taxon>Sphingobacterium</taxon>
    </lineage>
</organism>
<evidence type="ECO:0000256" key="1">
    <source>
        <dbReference type="ARBA" id="ARBA00004651"/>
    </source>
</evidence>
<evidence type="ECO:0000259" key="7">
    <source>
        <dbReference type="Pfam" id="PF02687"/>
    </source>
</evidence>